<dbReference type="Proteomes" id="UP001145114">
    <property type="component" value="Unassembled WGS sequence"/>
</dbReference>
<name>A0ACC1HAT0_9FUNG</name>
<organism evidence="1 2">
    <name type="scientific">Spiromyces aspiralis</name>
    <dbReference type="NCBI Taxonomy" id="68401"/>
    <lineage>
        <taxon>Eukaryota</taxon>
        <taxon>Fungi</taxon>
        <taxon>Fungi incertae sedis</taxon>
        <taxon>Zoopagomycota</taxon>
        <taxon>Kickxellomycotina</taxon>
        <taxon>Kickxellomycetes</taxon>
        <taxon>Kickxellales</taxon>
        <taxon>Kickxellaceae</taxon>
        <taxon>Spiromyces</taxon>
    </lineage>
</organism>
<comment type="caution">
    <text evidence="1">The sequence shown here is derived from an EMBL/GenBank/DDBJ whole genome shotgun (WGS) entry which is preliminary data.</text>
</comment>
<accession>A0ACC1HAT0</accession>
<sequence length="624" mass="70783">MLVKSCPEGLDGPQTASLLIGGSRRFLEESFVDYIEKVIAQRPLEAALGGSPSIHNKIRSFLKLKFSSSKNNPDYLEVYNDDAIWAHMYYLLRTGNLKEMLKYARAIEDAVADSDPYFIVYLKKYVDSSDHTLLPSDRERLQSSFNAMKSSPSSIDPYKFAIYKILGRCDLTKKTVPHTVRTTEDYIWLQLMLVRADESADVPAASRYTLRDLQRLLLKFGPKHFDPHGNNPLLYFRVLLLSLQFEQAINHLVQSEVYQVDAMHFAVALAYYNYLRRISPEQTTHYADYVSVVDDVSYLDYAKLVIHYIRALPADAIEYAVHYLITINTGGTTAAQHQAQLCQSAIIRVLYESREYAYFLGDILKDGSRKRGFLEQYYGLLGFKSKDEFVFGTTKQLADKSHKDGRLPDSVLLYNLAGQYNSVLKVMIKQLGEVLYMHNNRGAMAGSLEGRGDRGGTLDTAVGNPEDVVHIAHAVLKHYESQDHIYSQIDKGNVTTCHLLLSLINFVQAYSDGKLELALSIIQNTGLVPFDCDIAEATRKSEQIRDMDPTITRNFADILLATMDIMSKLYAGLKESPYLDATRQANMDKLRRSVRSLMVFAGMIQFRMPPDTFARLNRIDAFMN</sequence>
<evidence type="ECO:0000313" key="2">
    <source>
        <dbReference type="Proteomes" id="UP001145114"/>
    </source>
</evidence>
<evidence type="ECO:0000313" key="1">
    <source>
        <dbReference type="EMBL" id="KAJ1673670.1"/>
    </source>
</evidence>
<keyword evidence="2" id="KW-1185">Reference proteome</keyword>
<gene>
    <name evidence="1" type="primary">NIC96</name>
    <name evidence="1" type="ORF">EV182_004788</name>
</gene>
<proteinExistence type="predicted"/>
<dbReference type="EMBL" id="JAMZIH010006694">
    <property type="protein sequence ID" value="KAJ1673670.1"/>
    <property type="molecule type" value="Genomic_DNA"/>
</dbReference>
<protein>
    <submittedName>
        <fullName evidence="1">Nuclear pore complex subunit</fullName>
    </submittedName>
</protein>
<reference evidence="1" key="1">
    <citation type="submission" date="2022-06" db="EMBL/GenBank/DDBJ databases">
        <title>Phylogenomic reconstructions and comparative analyses of Kickxellomycotina fungi.</title>
        <authorList>
            <person name="Reynolds N.K."/>
            <person name="Stajich J.E."/>
            <person name="Barry K."/>
            <person name="Grigoriev I.V."/>
            <person name="Crous P."/>
            <person name="Smith M.E."/>
        </authorList>
    </citation>
    <scope>NUCLEOTIDE SEQUENCE</scope>
    <source>
        <strain evidence="1">RSA 2271</strain>
    </source>
</reference>